<dbReference type="SUPFAM" id="SSF55120">
    <property type="entry name" value="Pseudouridine synthase"/>
    <property type="match status" value="1"/>
</dbReference>
<sequence length="307" mass="34998">MINHDSPRFITVDDFSVGQRLDNYLIKQLKGVPKSRIYRIIRKGEVRVNKGRKKADYKLNSEDVVRIPPIRTSSAKDIKPSEDLLALLNSSILYEDKGLVVINKRHGMAVHGGSGVSIGIIEALKSQYKEPIELVHRLDRATSGCLILAKKRSVLKSLHEQLVNHELEKRYTALVKDTWSKKKHTIDAPIYQNSRYSVIDSKGKESLSHFHPIKNFQLGDFSASLVEVLIETGRTHQIRVHAQYAKHPVAQDNKYGDSLFDQFMKKKGLNRLFLHAKTITFTNPMNNEIQKVTAPLPNDLEEFLNKL</sequence>
<evidence type="ECO:0000256" key="5">
    <source>
        <dbReference type="ARBA" id="ARBA00022884"/>
    </source>
</evidence>
<comment type="function">
    <text evidence="2">Responsible for synthesis of pseudouridine from uracil at positions 955, 2504 and 2580 in 23S ribosomal RNA.</text>
</comment>
<dbReference type="Pfam" id="PF00849">
    <property type="entry name" value="PseudoU_synth_2"/>
    <property type="match status" value="1"/>
</dbReference>
<dbReference type="AlphaFoldDB" id="A0A0M4LHV1"/>
<dbReference type="EC" id="5.4.99.-" evidence="9"/>
<evidence type="ECO:0000256" key="3">
    <source>
        <dbReference type="ARBA" id="ARBA00010876"/>
    </source>
</evidence>
<dbReference type="InterPro" id="IPR050188">
    <property type="entry name" value="RluA_PseudoU_synthase"/>
</dbReference>
<dbReference type="PATRIC" id="fig|1125411.7.peg.1573"/>
<dbReference type="InterPro" id="IPR006145">
    <property type="entry name" value="PsdUridine_synth_RsuA/RluA"/>
</dbReference>
<evidence type="ECO:0000259" key="10">
    <source>
        <dbReference type="SMART" id="SM00363"/>
    </source>
</evidence>
<comment type="similarity">
    <text evidence="3 9">Belongs to the pseudouridine synthase RluA family.</text>
</comment>
<evidence type="ECO:0000313" key="12">
    <source>
        <dbReference type="Proteomes" id="UP000068905"/>
    </source>
</evidence>
<accession>A0A0M4LHV1</accession>
<dbReference type="STRING" id="1125411.W908_08000"/>
<gene>
    <name evidence="11" type="ORF">W908_08000</name>
</gene>
<keyword evidence="12" id="KW-1185">Reference proteome</keyword>
<evidence type="ECO:0000256" key="4">
    <source>
        <dbReference type="ARBA" id="ARBA00022552"/>
    </source>
</evidence>
<dbReference type="SMART" id="SM00363">
    <property type="entry name" value="S4"/>
    <property type="match status" value="1"/>
</dbReference>
<evidence type="ECO:0000256" key="7">
    <source>
        <dbReference type="PIRSR" id="PIRSR606225-1"/>
    </source>
</evidence>
<dbReference type="InterPro" id="IPR006224">
    <property type="entry name" value="PsdUridine_synth_RluA-like_CS"/>
</dbReference>
<comment type="catalytic activity">
    <reaction evidence="1">
        <text>uridine(955/2504/2580) in 23S rRNA = pseudouridine(955/2504/2580) in 23S rRNA</text>
        <dbReference type="Rhea" id="RHEA:42528"/>
        <dbReference type="Rhea" id="RHEA-COMP:10099"/>
        <dbReference type="Rhea" id="RHEA-COMP:10100"/>
        <dbReference type="ChEBI" id="CHEBI:65314"/>
        <dbReference type="ChEBI" id="CHEBI:65315"/>
        <dbReference type="EC" id="5.4.99.24"/>
    </reaction>
</comment>
<name>A0A0M4LHV1_9GAMM</name>
<dbReference type="InterPro" id="IPR036986">
    <property type="entry name" value="S4_RNA-bd_sf"/>
</dbReference>
<dbReference type="InterPro" id="IPR006225">
    <property type="entry name" value="PsdUridine_synth_RluC/D"/>
</dbReference>
<proteinExistence type="inferred from homology"/>
<feature type="active site" evidence="7">
    <location>
        <position position="139"/>
    </location>
</feature>
<dbReference type="InterPro" id="IPR002942">
    <property type="entry name" value="S4_RNA-bd"/>
</dbReference>
<dbReference type="NCBIfam" id="TIGR00005">
    <property type="entry name" value="rluA_subfam"/>
    <property type="match status" value="1"/>
</dbReference>
<evidence type="ECO:0000256" key="9">
    <source>
        <dbReference type="RuleBase" id="RU362028"/>
    </source>
</evidence>
<dbReference type="GO" id="GO:0160141">
    <property type="term" value="F:23S rRNA pseudouridine(955/2504/2580) synthase activity"/>
    <property type="evidence" value="ECO:0007669"/>
    <property type="project" value="UniProtKB-EC"/>
</dbReference>
<dbReference type="GO" id="GO:0003723">
    <property type="term" value="F:RNA binding"/>
    <property type="evidence" value="ECO:0007669"/>
    <property type="project" value="UniProtKB-KW"/>
</dbReference>
<dbReference type="PANTHER" id="PTHR21600:SF92">
    <property type="entry name" value="RIBOSOMAL LARGE SUBUNIT PSEUDOURIDINE SYNTHASE C"/>
    <property type="match status" value="1"/>
</dbReference>
<comment type="catalytic activity">
    <reaction evidence="9">
        <text>a uridine in RNA = a pseudouridine in RNA</text>
        <dbReference type="Rhea" id="RHEA:48348"/>
        <dbReference type="Rhea" id="RHEA-COMP:12068"/>
        <dbReference type="Rhea" id="RHEA-COMP:12069"/>
        <dbReference type="ChEBI" id="CHEBI:65314"/>
        <dbReference type="ChEBI" id="CHEBI:65315"/>
    </reaction>
</comment>
<evidence type="ECO:0000313" key="11">
    <source>
        <dbReference type="EMBL" id="ALE02464.1"/>
    </source>
</evidence>
<dbReference type="Gene3D" id="3.30.2350.10">
    <property type="entry name" value="Pseudouridine synthase"/>
    <property type="match status" value="1"/>
</dbReference>
<dbReference type="CDD" id="cd00165">
    <property type="entry name" value="S4"/>
    <property type="match status" value="1"/>
</dbReference>
<dbReference type="Proteomes" id="UP000068905">
    <property type="component" value="Chromosome"/>
</dbReference>
<dbReference type="PANTHER" id="PTHR21600">
    <property type="entry name" value="MITOCHONDRIAL RNA PSEUDOURIDINE SYNTHASE"/>
    <property type="match status" value="1"/>
</dbReference>
<dbReference type="KEGG" id="tsn:W908_08000"/>
<reference evidence="11 12" key="1">
    <citation type="journal article" date="2015" name="Genome Announc.">
        <title>Genome Sequence of 'Candidatus Thioglobus singularis' Strain PS1, a Mixotroph from the SUP05 Clade of Marine Gammaproteobacteria.</title>
        <authorList>
            <person name="Marshall K.T."/>
            <person name="Morris R.M."/>
        </authorList>
    </citation>
    <scope>NUCLEOTIDE SEQUENCE [LARGE SCALE GENOMIC DNA]</scope>
    <source>
        <strain evidence="11 12">PS1</strain>
    </source>
</reference>
<keyword evidence="6 9" id="KW-0413">Isomerase</keyword>
<dbReference type="PROSITE" id="PS50889">
    <property type="entry name" value="S4"/>
    <property type="match status" value="1"/>
</dbReference>
<dbReference type="Gene3D" id="3.10.290.10">
    <property type="entry name" value="RNA-binding S4 domain"/>
    <property type="match status" value="1"/>
</dbReference>
<organism evidence="11 12">
    <name type="scientific">Candidatus Pseudothioglobus singularis PS1</name>
    <dbReference type="NCBI Taxonomy" id="1125411"/>
    <lineage>
        <taxon>Bacteria</taxon>
        <taxon>Pseudomonadati</taxon>
        <taxon>Pseudomonadota</taxon>
        <taxon>Gammaproteobacteria</taxon>
        <taxon>Candidatus Pseudothioglobaceae</taxon>
        <taxon>Candidatus Pseudothioglobus</taxon>
    </lineage>
</organism>
<evidence type="ECO:0000256" key="1">
    <source>
        <dbReference type="ARBA" id="ARBA00000381"/>
    </source>
</evidence>
<dbReference type="OrthoDB" id="9807829at2"/>
<dbReference type="SUPFAM" id="SSF55174">
    <property type="entry name" value="Alpha-L RNA-binding motif"/>
    <property type="match status" value="1"/>
</dbReference>
<evidence type="ECO:0000256" key="6">
    <source>
        <dbReference type="ARBA" id="ARBA00023235"/>
    </source>
</evidence>
<dbReference type="CDD" id="cd02869">
    <property type="entry name" value="PseudoU_synth_RluA_like"/>
    <property type="match status" value="1"/>
</dbReference>
<evidence type="ECO:0000256" key="2">
    <source>
        <dbReference type="ARBA" id="ARBA00002876"/>
    </source>
</evidence>
<dbReference type="RefSeq" id="WP_053820646.1">
    <property type="nucleotide sequence ID" value="NZ_CP006911.1"/>
</dbReference>
<feature type="domain" description="RNA-binding S4" evidence="10">
    <location>
        <begin position="19"/>
        <end position="79"/>
    </location>
</feature>
<dbReference type="Pfam" id="PF01479">
    <property type="entry name" value="S4"/>
    <property type="match status" value="1"/>
</dbReference>
<protein>
    <recommendedName>
        <fullName evidence="9">Pseudouridine synthase</fullName>
        <ecNumber evidence="9">5.4.99.-</ecNumber>
    </recommendedName>
</protein>
<dbReference type="InterPro" id="IPR020103">
    <property type="entry name" value="PsdUridine_synth_cat_dom_sf"/>
</dbReference>
<dbReference type="PROSITE" id="PS01129">
    <property type="entry name" value="PSI_RLU"/>
    <property type="match status" value="1"/>
</dbReference>
<dbReference type="EMBL" id="CP006911">
    <property type="protein sequence ID" value="ALE02464.1"/>
    <property type="molecule type" value="Genomic_DNA"/>
</dbReference>
<keyword evidence="5 8" id="KW-0694">RNA-binding</keyword>
<keyword evidence="4" id="KW-0698">rRNA processing</keyword>
<dbReference type="GO" id="GO:0000455">
    <property type="term" value="P:enzyme-directed rRNA pseudouridine synthesis"/>
    <property type="evidence" value="ECO:0007669"/>
    <property type="project" value="UniProtKB-ARBA"/>
</dbReference>
<evidence type="ECO:0000256" key="8">
    <source>
        <dbReference type="PROSITE-ProRule" id="PRU00182"/>
    </source>
</evidence>